<name>A0ABW1Y9F6_9DEIO</name>
<sequence length="290" mass="30752">MTPRLLTDADVARFPVRDAIENMRRAVLLHESGQLQSPPRLHATDLTFTVGGSAEAFGFRAYHTRAAAHDEQLVAVWDETGKVAGVVVGTALGPLRTAALGALATDVMSRPDAAHLGIIGSGTQAKAHALAVASMRNLKRVLVYSRQRENCERLAAELRAAGLNAQAVASAEAVCAKSDLLTLATNSPTPVIQADWVRSGTHVCTLGPKERHRHEFPPELAELAVWVVTDSPAQLRAYPGGHVLAGETVRSLSECVSGGTQRQPQDITLFLSVGLAGTEVLLAREILATA</sequence>
<organism evidence="1 2">
    <name type="scientific">Deinococcus lacus</name>
    <dbReference type="NCBI Taxonomy" id="392561"/>
    <lineage>
        <taxon>Bacteria</taxon>
        <taxon>Thermotogati</taxon>
        <taxon>Deinococcota</taxon>
        <taxon>Deinococci</taxon>
        <taxon>Deinococcales</taxon>
        <taxon>Deinococcaceae</taxon>
        <taxon>Deinococcus</taxon>
    </lineage>
</organism>
<proteinExistence type="predicted"/>
<dbReference type="InterPro" id="IPR036291">
    <property type="entry name" value="NAD(P)-bd_dom_sf"/>
</dbReference>
<protein>
    <submittedName>
        <fullName evidence="1">Ornithine cyclodeaminase family protein</fullName>
    </submittedName>
</protein>
<dbReference type="Pfam" id="PF02423">
    <property type="entry name" value="OCD_Mu_crystall"/>
    <property type="match status" value="1"/>
</dbReference>
<reference evidence="2" key="1">
    <citation type="journal article" date="2019" name="Int. J. Syst. Evol. Microbiol.">
        <title>The Global Catalogue of Microorganisms (GCM) 10K type strain sequencing project: providing services to taxonomists for standard genome sequencing and annotation.</title>
        <authorList>
            <consortium name="The Broad Institute Genomics Platform"/>
            <consortium name="The Broad Institute Genome Sequencing Center for Infectious Disease"/>
            <person name="Wu L."/>
            <person name="Ma J."/>
        </authorList>
    </citation>
    <scope>NUCLEOTIDE SEQUENCE [LARGE SCALE GENOMIC DNA]</scope>
    <source>
        <strain evidence="2">CGMCC 1.15772</strain>
    </source>
</reference>
<dbReference type="Gene3D" id="3.30.1780.10">
    <property type="entry name" value="ornithine cyclodeaminase, domain 1"/>
    <property type="match status" value="1"/>
</dbReference>
<dbReference type="Gene3D" id="3.40.50.720">
    <property type="entry name" value="NAD(P)-binding Rossmann-like Domain"/>
    <property type="match status" value="1"/>
</dbReference>
<accession>A0ABW1Y9F6</accession>
<comment type="caution">
    <text evidence="1">The sequence shown here is derived from an EMBL/GenBank/DDBJ whole genome shotgun (WGS) entry which is preliminary data.</text>
</comment>
<dbReference type="EMBL" id="JBHSWD010000001">
    <property type="protein sequence ID" value="MFC6590631.1"/>
    <property type="molecule type" value="Genomic_DNA"/>
</dbReference>
<dbReference type="SUPFAM" id="SSF51735">
    <property type="entry name" value="NAD(P)-binding Rossmann-fold domains"/>
    <property type="match status" value="1"/>
</dbReference>
<dbReference type="InterPro" id="IPR023401">
    <property type="entry name" value="ODC_N"/>
</dbReference>
<dbReference type="RefSeq" id="WP_380081653.1">
    <property type="nucleotide sequence ID" value="NZ_JBHSWD010000001.1"/>
</dbReference>
<dbReference type="PANTHER" id="PTHR13812">
    <property type="entry name" value="KETIMINE REDUCTASE MU-CRYSTALLIN"/>
    <property type="match status" value="1"/>
</dbReference>
<keyword evidence="2" id="KW-1185">Reference proteome</keyword>
<evidence type="ECO:0000313" key="1">
    <source>
        <dbReference type="EMBL" id="MFC6590631.1"/>
    </source>
</evidence>
<dbReference type="PANTHER" id="PTHR13812:SF19">
    <property type="entry name" value="KETIMINE REDUCTASE MU-CRYSTALLIN"/>
    <property type="match status" value="1"/>
</dbReference>
<gene>
    <name evidence="1" type="ORF">ACFP81_00290</name>
</gene>
<dbReference type="Proteomes" id="UP001596297">
    <property type="component" value="Unassembled WGS sequence"/>
</dbReference>
<dbReference type="InterPro" id="IPR003462">
    <property type="entry name" value="ODC_Mu_crystall"/>
</dbReference>
<evidence type="ECO:0000313" key="2">
    <source>
        <dbReference type="Proteomes" id="UP001596297"/>
    </source>
</evidence>